<name>A0AA40F7M1_9PEZI</name>
<reference evidence="1" key="1">
    <citation type="submission" date="2023-06" db="EMBL/GenBank/DDBJ databases">
        <title>Genome-scale phylogeny and comparative genomics of the fungal order Sordariales.</title>
        <authorList>
            <consortium name="Lawrence Berkeley National Laboratory"/>
            <person name="Hensen N."/>
            <person name="Bonometti L."/>
            <person name="Westerberg I."/>
            <person name="Brannstrom I.O."/>
            <person name="Guillou S."/>
            <person name="Cros-Aarteil S."/>
            <person name="Calhoun S."/>
            <person name="Haridas S."/>
            <person name="Kuo A."/>
            <person name="Mondo S."/>
            <person name="Pangilinan J."/>
            <person name="Riley R."/>
            <person name="LaButti K."/>
            <person name="Andreopoulos B."/>
            <person name="Lipzen A."/>
            <person name="Chen C."/>
            <person name="Yanf M."/>
            <person name="Daum C."/>
            <person name="Ng V."/>
            <person name="Clum A."/>
            <person name="Steindorff A."/>
            <person name="Ohm R."/>
            <person name="Martin F."/>
            <person name="Silar P."/>
            <person name="Natvig D."/>
            <person name="Lalanne C."/>
            <person name="Gautier V."/>
            <person name="Ament-velasquez S.L."/>
            <person name="Kruys A."/>
            <person name="Hutchinson M.I."/>
            <person name="Powell A.J."/>
            <person name="Barry K."/>
            <person name="Miller A.N."/>
            <person name="Grigoriev I.V."/>
            <person name="Debuchy R."/>
            <person name="Gladieux P."/>
            <person name="Thoren M.H."/>
            <person name="Johannesson H."/>
        </authorList>
    </citation>
    <scope>NUCLEOTIDE SEQUENCE</scope>
    <source>
        <strain evidence="1">SMH3187-1</strain>
    </source>
</reference>
<sequence>MGKTYCLHAFQELMPEETLSHPLRDNSLESRAKWFGMLCEAYGRTGAEPLTLQALHCKPGGTFLETPSFYKINDLQYLEDVQFGSGNPNERFSAVMNDAPSLRRFSSWMCLPEMHVELSRTMDPIRMLKIAIFFQKEGFQSRGGFHALALPAGSFHAIPLQPRMIHIDLDQNNARGNWIFDPAFSSLSADQVLDLLVSGPGREMLEGLLVYLPSSEKLALSTIAVEAVQGVLPSLLNLTQLRVIATRELDADLELDSSEFQQQRMHITKLTFKLAKASRHLRYISVDCYRWGIISHDDLEMT</sequence>
<gene>
    <name evidence="1" type="ORF">B0T18DRAFT_110</name>
</gene>
<protein>
    <submittedName>
        <fullName evidence="1">Uncharacterized protein</fullName>
    </submittedName>
</protein>
<dbReference type="EMBL" id="JAUKUD010000001">
    <property type="protein sequence ID" value="KAK0752690.1"/>
    <property type="molecule type" value="Genomic_DNA"/>
</dbReference>
<dbReference type="Proteomes" id="UP001172155">
    <property type="component" value="Unassembled WGS sequence"/>
</dbReference>
<proteinExistence type="predicted"/>
<accession>A0AA40F7M1</accession>
<keyword evidence="2" id="KW-1185">Reference proteome</keyword>
<comment type="caution">
    <text evidence="1">The sequence shown here is derived from an EMBL/GenBank/DDBJ whole genome shotgun (WGS) entry which is preliminary data.</text>
</comment>
<dbReference type="AlphaFoldDB" id="A0AA40F7M1"/>
<evidence type="ECO:0000313" key="2">
    <source>
        <dbReference type="Proteomes" id="UP001172155"/>
    </source>
</evidence>
<organism evidence="1 2">
    <name type="scientific">Schizothecium vesticola</name>
    <dbReference type="NCBI Taxonomy" id="314040"/>
    <lineage>
        <taxon>Eukaryota</taxon>
        <taxon>Fungi</taxon>
        <taxon>Dikarya</taxon>
        <taxon>Ascomycota</taxon>
        <taxon>Pezizomycotina</taxon>
        <taxon>Sordariomycetes</taxon>
        <taxon>Sordariomycetidae</taxon>
        <taxon>Sordariales</taxon>
        <taxon>Schizotheciaceae</taxon>
        <taxon>Schizothecium</taxon>
    </lineage>
</organism>
<evidence type="ECO:0000313" key="1">
    <source>
        <dbReference type="EMBL" id="KAK0752690.1"/>
    </source>
</evidence>